<sequence length="234" mass="27484">MFHTLSTAQLQSLFSQERLNAYASTQEHFDNLALISRIAQTLGMLEIILRNHINATLVLDNAKWLDELPQELELKTSPKHTKPHQIISHQSLGFWLKVIDFYKIHNKLFDKEFLDTLDFKRYFNGNKNSFKTKPLRNYQKVSIFLNLFRNLRNRAFHFENLYKLNEQGKPRLSVSVKSGKEKIIISIETSKIELFLRDFISYFVEKVKGGEKDPLENADIITQDSKNHKESLKK</sequence>
<evidence type="ECO:0000313" key="1">
    <source>
        <dbReference type="EMBL" id="TLE04654.1"/>
    </source>
</evidence>
<dbReference type="RefSeq" id="WP_004084331.1">
    <property type="nucleotide sequence ID" value="NZ_JAERIZ010000003.1"/>
</dbReference>
<dbReference type="Proteomes" id="UP000029870">
    <property type="component" value="Unassembled WGS sequence"/>
</dbReference>
<dbReference type="AlphaFoldDB" id="A0A6D2CBN3"/>
<dbReference type="EMBL" id="JRPH02000013">
    <property type="protein sequence ID" value="TLE04654.1"/>
    <property type="molecule type" value="Genomic_DNA"/>
</dbReference>
<name>A0A6D2CBN3_9HELI</name>
<evidence type="ECO:0008006" key="3">
    <source>
        <dbReference type="Google" id="ProtNLM"/>
    </source>
</evidence>
<proteinExistence type="predicted"/>
<dbReference type="GeneID" id="60655789"/>
<comment type="caution">
    <text evidence="1">The sequence shown here is derived from an EMBL/GenBank/DDBJ whole genome shotgun (WGS) entry which is preliminary data.</text>
</comment>
<protein>
    <recommendedName>
        <fullName evidence="3">CAAX protease</fullName>
    </recommendedName>
</protein>
<reference evidence="1 2" key="1">
    <citation type="journal article" date="2014" name="Genome Announc.">
        <title>Draft genome sequences of eight enterohepatic helicobacter species isolated from both laboratory and wild rodents.</title>
        <authorList>
            <person name="Sheh A."/>
            <person name="Shen Z."/>
            <person name="Fox J.G."/>
        </authorList>
    </citation>
    <scope>NUCLEOTIDE SEQUENCE [LARGE SCALE GENOMIC DNA]</scope>
    <source>
        <strain evidence="1 2">Missouri</strain>
    </source>
</reference>
<accession>A0A6D2CBN3</accession>
<evidence type="ECO:0000313" key="2">
    <source>
        <dbReference type="Proteomes" id="UP000029870"/>
    </source>
</evidence>
<gene>
    <name evidence="1" type="ORF">LS77_005455</name>
</gene>
<organism evidence="1 2">
    <name type="scientific">Helicobacter bilis</name>
    <dbReference type="NCBI Taxonomy" id="37372"/>
    <lineage>
        <taxon>Bacteria</taxon>
        <taxon>Pseudomonadati</taxon>
        <taxon>Campylobacterota</taxon>
        <taxon>Epsilonproteobacteria</taxon>
        <taxon>Campylobacterales</taxon>
        <taxon>Helicobacteraceae</taxon>
        <taxon>Helicobacter</taxon>
    </lineage>
</organism>